<dbReference type="WBParaSite" id="PEQ_0001426601-mRNA-1">
    <property type="protein sequence ID" value="PEQ_0001426601-mRNA-1"/>
    <property type="gene ID" value="PEQ_0001426601"/>
</dbReference>
<keyword evidence="1" id="KW-1185">Reference proteome</keyword>
<reference evidence="2" key="1">
    <citation type="submission" date="2022-11" db="UniProtKB">
        <authorList>
            <consortium name="WormBaseParasite"/>
        </authorList>
    </citation>
    <scope>IDENTIFICATION</scope>
</reference>
<sequence>MEAQRKKILITNPFSRILGEKMMLNGNEGQRNSELNPERTESVNEDSTIAVVMGKPDAVVLEVMVA</sequence>
<protein>
    <submittedName>
        <fullName evidence="2">Uncharacterized protein</fullName>
    </submittedName>
</protein>
<dbReference type="Proteomes" id="UP000887564">
    <property type="component" value="Unplaced"/>
</dbReference>
<proteinExistence type="predicted"/>
<evidence type="ECO:0000313" key="2">
    <source>
        <dbReference type="WBParaSite" id="PEQ_0001426601-mRNA-1"/>
    </source>
</evidence>
<accession>A0A914S5Y0</accession>
<organism evidence="1 2">
    <name type="scientific">Parascaris equorum</name>
    <name type="common">Equine roundworm</name>
    <dbReference type="NCBI Taxonomy" id="6256"/>
    <lineage>
        <taxon>Eukaryota</taxon>
        <taxon>Metazoa</taxon>
        <taxon>Ecdysozoa</taxon>
        <taxon>Nematoda</taxon>
        <taxon>Chromadorea</taxon>
        <taxon>Rhabditida</taxon>
        <taxon>Spirurina</taxon>
        <taxon>Ascaridomorpha</taxon>
        <taxon>Ascaridoidea</taxon>
        <taxon>Ascarididae</taxon>
        <taxon>Parascaris</taxon>
    </lineage>
</organism>
<evidence type="ECO:0000313" key="1">
    <source>
        <dbReference type="Proteomes" id="UP000887564"/>
    </source>
</evidence>
<dbReference type="AlphaFoldDB" id="A0A914S5Y0"/>
<name>A0A914S5Y0_PAREQ</name>